<dbReference type="EMBL" id="VDCQ01000109">
    <property type="protein sequence ID" value="TNJ56227.1"/>
    <property type="molecule type" value="Genomic_DNA"/>
</dbReference>
<dbReference type="Gene3D" id="2.70.98.70">
    <property type="match status" value="1"/>
</dbReference>
<protein>
    <recommendedName>
        <fullName evidence="4">F5/8 type C domain-containing protein</fullName>
    </recommendedName>
</protein>
<dbReference type="InterPro" id="IPR040925">
    <property type="entry name" value="HepII_C"/>
</dbReference>
<dbReference type="SUPFAM" id="SSF49785">
    <property type="entry name" value="Galactose-binding domain-like"/>
    <property type="match status" value="2"/>
</dbReference>
<dbReference type="InterPro" id="IPR054645">
    <property type="entry name" value="HepB"/>
</dbReference>
<dbReference type="Gene3D" id="2.60.120.260">
    <property type="entry name" value="Galactose-binding domain-like"/>
    <property type="match status" value="1"/>
</dbReference>
<dbReference type="Pfam" id="PF07940">
    <property type="entry name" value="Hepar_II_III_C"/>
    <property type="match status" value="1"/>
</dbReference>
<keyword evidence="6" id="KW-1185">Reference proteome</keyword>
<evidence type="ECO:0000256" key="1">
    <source>
        <dbReference type="ARBA" id="ARBA00004196"/>
    </source>
</evidence>
<dbReference type="OrthoDB" id="9147455at2"/>
<evidence type="ECO:0000313" key="5">
    <source>
        <dbReference type="EMBL" id="TNJ56227.1"/>
    </source>
</evidence>
<dbReference type="Pfam" id="PF13620">
    <property type="entry name" value="CarboxypepD_reg"/>
    <property type="match status" value="1"/>
</dbReference>
<accession>A0A5C4SVN4</accession>
<feature type="transmembrane region" description="Helical" evidence="3">
    <location>
        <begin position="37"/>
        <end position="56"/>
    </location>
</feature>
<dbReference type="Pfam" id="PF02018">
    <property type="entry name" value="CBM_4_9"/>
    <property type="match status" value="1"/>
</dbReference>
<dbReference type="GO" id="GO:0016829">
    <property type="term" value="F:lyase activity"/>
    <property type="evidence" value="ECO:0007669"/>
    <property type="project" value="InterPro"/>
</dbReference>
<comment type="caution">
    <text evidence="5">The sequence shown here is derived from an EMBL/GenBank/DDBJ whole genome shotgun (WGS) entry which is preliminary data.</text>
</comment>
<dbReference type="InterPro" id="IPR012480">
    <property type="entry name" value="Hepar_II_III_C"/>
</dbReference>
<dbReference type="NCBIfam" id="NF045571">
    <property type="entry name" value="HepHepsulflyase"/>
    <property type="match status" value="1"/>
</dbReference>
<dbReference type="Pfam" id="PF18675">
    <property type="entry name" value="HepII_C"/>
    <property type="match status" value="1"/>
</dbReference>
<dbReference type="Gene3D" id="1.50.10.100">
    <property type="entry name" value="Chondroitin AC/alginate lyase"/>
    <property type="match status" value="2"/>
</dbReference>
<evidence type="ECO:0000256" key="2">
    <source>
        <dbReference type="ARBA" id="ARBA00022801"/>
    </source>
</evidence>
<keyword evidence="3" id="KW-0812">Transmembrane</keyword>
<dbReference type="Gene3D" id="2.60.40.2750">
    <property type="match status" value="1"/>
</dbReference>
<dbReference type="InterPro" id="IPR008929">
    <property type="entry name" value="Chondroitin_lyas"/>
</dbReference>
<dbReference type="GO" id="GO:0016798">
    <property type="term" value="F:hydrolase activity, acting on glycosyl bonds"/>
    <property type="evidence" value="ECO:0007669"/>
    <property type="project" value="InterPro"/>
</dbReference>
<proteinExistence type="predicted"/>
<dbReference type="InterPro" id="IPR003305">
    <property type="entry name" value="CenC_carb-bd"/>
</dbReference>
<dbReference type="PROSITE" id="PS50022">
    <property type="entry name" value="FA58C_3"/>
    <property type="match status" value="1"/>
</dbReference>
<keyword evidence="3" id="KW-0472">Membrane</keyword>
<dbReference type="SUPFAM" id="SSF49452">
    <property type="entry name" value="Starch-binding domain-like"/>
    <property type="match status" value="1"/>
</dbReference>
<evidence type="ECO:0000259" key="4">
    <source>
        <dbReference type="PROSITE" id="PS50022"/>
    </source>
</evidence>
<feature type="domain" description="F5/8 type C" evidence="4">
    <location>
        <begin position="498"/>
        <end position="586"/>
    </location>
</feature>
<evidence type="ECO:0000313" key="6">
    <source>
        <dbReference type="Proteomes" id="UP000307943"/>
    </source>
</evidence>
<dbReference type="Gene3D" id="2.60.40.1120">
    <property type="entry name" value="Carboxypeptidase-like, regulatory domain"/>
    <property type="match status" value="1"/>
</dbReference>
<evidence type="ECO:0000256" key="3">
    <source>
        <dbReference type="SAM" id="Phobius"/>
    </source>
</evidence>
<dbReference type="GO" id="GO:0030246">
    <property type="term" value="F:carbohydrate binding"/>
    <property type="evidence" value="ECO:0007669"/>
    <property type="project" value="InterPro"/>
</dbReference>
<dbReference type="Proteomes" id="UP000307943">
    <property type="component" value="Unassembled WGS sequence"/>
</dbReference>
<dbReference type="InterPro" id="IPR000421">
    <property type="entry name" value="FA58C"/>
</dbReference>
<comment type="subcellular location">
    <subcellularLocation>
        <location evidence="1">Cell envelope</location>
    </subcellularLocation>
</comment>
<name>A0A5C4SVN4_9BACL</name>
<dbReference type="InterPro" id="IPR008979">
    <property type="entry name" value="Galactose-bd-like_sf"/>
</dbReference>
<sequence length="1291" mass="140286">MITEKGGKPLSKQAKYESEEGVANLNGRKNIMCNRRAARNMLVCLLTLVLALGGALPPGSKTHANPAPLLSNGGFESGLTGWNVYYNSSAYVSVTDQQAYAGSYSLKVDDVSASAVHGAESHKFPVVAGGQYTATAYTRVDSGQGLIYLNFYNASNQKIDQKTAGSSATAGQWKALTASLTAPAGATTASVSLHGTTTNTGIAYYDEIGVVERIVLRGSVNDAVYASPVAWTDVYLYAAADTGFLTPLDKGLSNKDGLFSLQGGVTQGDYVIRAMKDGYQRATMAVEVGQGSSISLAVSLTPDSVAVPYPVGGSATVPATGEPIAGADIVLYDDDDLSFTTPIGTATSAADGTFAIDTSVPNGTYQVRATKTGFYATTVPVTVRDSAQDGVQIRMLPRDDVSLTEMPTPPAAHPRLYVTPDLIPQMQARLEHPVLAPAWEQLEQQSAIPALSGKSSGSTLAIESYDFPEPEQARFVKIVGRGNSVNDWNSITETELYTRDPSDNLLKLTVSDVSWSSQDGAYDGNKTIDGVIGPESRWSAQGREEWIQYDLSVTEQVYAIGLAWHAGNTRQSLFDVYVSVDGSDWSWIDLGSGNAPGELAPPAAGKSNYSPEIKNAIEYNAMKYLLKGDTDSGRLAIEAALRFMDTAVFADPDPFRPIGDTMHAAALVYDWCFPLLTAEEKTAFIANLKDLAGQMEMGYPPIGGGPISGHASENMLMRDWLAAGIAVYGEDPEMYNLSAQRFFNEFVPARNFWYLSGMNHQGDSYGVGVRYLGEMWAQWLFERMGHGPVFVPEQGEMLYRALYMRRPDGQWLRDGDSFTTNSNPPGAYWKYPSTLLLATSYYKDPYLQDEFQRQYTLGLNPLAELLFLDPDLTSSPVSQLPLTRYFGFPYGSMVARTGWSSDTPGTRASDVVAEMKVGNYSYGNHQHLDMGSFQLYYKGALALDSGMYQGRNGGYGSQHDIHYYKRTIAHNSMLVYDPAERFYSGWRNDGGQRKVANVRYLDDLLGKNYYHGLVLGQQFGPDPVAPDFSYIKGDLTAAYTSKVKQFQRSFLFLNLKDVEHPAAMVVFDKVIASDPNFRKYWLLHSMEEPQISGNTTTLVRSEGGYEGKLVNETLLPASGNARLEKVGGSGQEFEVFGANIAQTPIPPAGQHTIEAGAWRMQLSPETPSETDHFLNVMQVMDNDGTSPLAVEAVDSERMVGAAIDDYVVLFGKSGNKESGTVTFATYGPQPALKYVIADLASGTWRIAKTGETEPDEAEVGEEGGVLYFTGAPGTYTLTYLGNGSLYSRERQ</sequence>
<organism evidence="5 6">
    <name type="scientific">Paenibacillus hemerocallicola</name>
    <dbReference type="NCBI Taxonomy" id="1172614"/>
    <lineage>
        <taxon>Bacteria</taxon>
        <taxon>Bacillati</taxon>
        <taxon>Bacillota</taxon>
        <taxon>Bacilli</taxon>
        <taxon>Bacillales</taxon>
        <taxon>Paenibacillaceae</taxon>
        <taxon>Paenibacillus</taxon>
    </lineage>
</organism>
<keyword evidence="2" id="KW-0378">Hydrolase</keyword>
<dbReference type="SUPFAM" id="SSF49478">
    <property type="entry name" value="Cna protein B-type domain"/>
    <property type="match status" value="1"/>
</dbReference>
<dbReference type="Pfam" id="PF00754">
    <property type="entry name" value="F5_F8_type_C"/>
    <property type="match status" value="1"/>
</dbReference>
<dbReference type="GO" id="GO:0030313">
    <property type="term" value="C:cell envelope"/>
    <property type="evidence" value="ECO:0007669"/>
    <property type="project" value="UniProtKB-SubCell"/>
</dbReference>
<reference evidence="5 6" key="1">
    <citation type="submission" date="2019-05" db="EMBL/GenBank/DDBJ databases">
        <title>We sequenced the genome of Paenibacillus hemerocallicola KCTC 33185 for further insight into its adaptation and study the phylogeny of Paenibacillus.</title>
        <authorList>
            <person name="Narsing Rao M.P."/>
        </authorList>
    </citation>
    <scope>NUCLEOTIDE SEQUENCE [LARGE SCALE GENOMIC DNA]</scope>
    <source>
        <strain evidence="5 6">KCTC 33185</strain>
    </source>
</reference>
<keyword evidence="3" id="KW-1133">Transmembrane helix</keyword>
<gene>
    <name evidence="5" type="ORF">FE784_39035</name>
</gene>
<dbReference type="InterPro" id="IPR013784">
    <property type="entry name" value="Carb-bd-like_fold"/>
</dbReference>